<gene>
    <name evidence="3" type="ORF">FB557_1524</name>
</gene>
<evidence type="ECO:0000259" key="2">
    <source>
        <dbReference type="PROSITE" id="PS51340"/>
    </source>
</evidence>
<dbReference type="GO" id="GO:0030170">
    <property type="term" value="F:pyridoxal phosphate binding"/>
    <property type="evidence" value="ECO:0007669"/>
    <property type="project" value="InterPro"/>
</dbReference>
<dbReference type="AlphaFoldDB" id="A0A560WE83"/>
<dbReference type="GO" id="GO:0003824">
    <property type="term" value="F:catalytic activity"/>
    <property type="evidence" value="ECO:0007669"/>
    <property type="project" value="InterPro"/>
</dbReference>
<feature type="compositionally biased region" description="Polar residues" evidence="1">
    <location>
        <begin position="147"/>
        <end position="156"/>
    </location>
</feature>
<dbReference type="EMBL" id="VIUW01000002">
    <property type="protein sequence ID" value="TWD15983.1"/>
    <property type="molecule type" value="Genomic_DNA"/>
</dbReference>
<feature type="domain" description="MOSC" evidence="2">
    <location>
        <begin position="1"/>
        <end position="131"/>
    </location>
</feature>
<dbReference type="GO" id="GO:0030151">
    <property type="term" value="F:molybdenum ion binding"/>
    <property type="evidence" value="ECO:0007669"/>
    <property type="project" value="InterPro"/>
</dbReference>
<organism evidence="3 4">
    <name type="scientific">Marihabitans asiaticum</name>
    <dbReference type="NCBI Taxonomy" id="415218"/>
    <lineage>
        <taxon>Bacteria</taxon>
        <taxon>Bacillati</taxon>
        <taxon>Actinomycetota</taxon>
        <taxon>Actinomycetes</taxon>
        <taxon>Micrococcales</taxon>
        <taxon>Intrasporangiaceae</taxon>
        <taxon>Marihabitans</taxon>
    </lineage>
</organism>
<proteinExistence type="predicted"/>
<dbReference type="SUPFAM" id="SSF50800">
    <property type="entry name" value="PK beta-barrel domain-like"/>
    <property type="match status" value="1"/>
</dbReference>
<evidence type="ECO:0000313" key="4">
    <source>
        <dbReference type="Proteomes" id="UP000315628"/>
    </source>
</evidence>
<sequence length="156" mass="17424">MSWSSPLVLTSRASLRQLQDWANEEAKRRGDPAGEDLAMGRFRPNVVIDGDLPFAEDQWQRVRLGEVTYRVSALCDRCAVTSVDPVTGEAGPEPLRTLSVRRRWDAATWFGLRLVPEGPGWLCIGDEVQPRRADGPGRDASPLPQHLGQQRSRPRP</sequence>
<dbReference type="RefSeq" id="WP_170236228.1">
    <property type="nucleotide sequence ID" value="NZ_BAAAYT010000001.1"/>
</dbReference>
<evidence type="ECO:0000256" key="1">
    <source>
        <dbReference type="SAM" id="MobiDB-lite"/>
    </source>
</evidence>
<dbReference type="PROSITE" id="PS51340">
    <property type="entry name" value="MOSC"/>
    <property type="match status" value="1"/>
</dbReference>
<feature type="region of interest" description="Disordered" evidence="1">
    <location>
        <begin position="126"/>
        <end position="156"/>
    </location>
</feature>
<evidence type="ECO:0000313" key="3">
    <source>
        <dbReference type="EMBL" id="TWD15983.1"/>
    </source>
</evidence>
<dbReference type="InterPro" id="IPR005302">
    <property type="entry name" value="MoCF_Sase_C"/>
</dbReference>
<keyword evidence="4" id="KW-1185">Reference proteome</keyword>
<name>A0A560WE83_9MICO</name>
<accession>A0A560WE83</accession>
<protein>
    <submittedName>
        <fullName evidence="3">MOSC domain-containing protein</fullName>
    </submittedName>
</protein>
<comment type="caution">
    <text evidence="3">The sequence shown here is derived from an EMBL/GenBank/DDBJ whole genome shotgun (WGS) entry which is preliminary data.</text>
</comment>
<dbReference type="Proteomes" id="UP000315628">
    <property type="component" value="Unassembled WGS sequence"/>
</dbReference>
<dbReference type="InterPro" id="IPR011037">
    <property type="entry name" value="Pyrv_Knase-like_insert_dom_sf"/>
</dbReference>
<reference evidence="3 4" key="1">
    <citation type="submission" date="2019-06" db="EMBL/GenBank/DDBJ databases">
        <title>Sequencing the genomes of 1000 actinobacteria strains.</title>
        <authorList>
            <person name="Klenk H.-P."/>
        </authorList>
    </citation>
    <scope>NUCLEOTIDE SEQUENCE [LARGE SCALE GENOMIC DNA]</scope>
    <source>
        <strain evidence="3 4">DSM 18935</strain>
    </source>
</reference>
<feature type="compositionally biased region" description="Basic and acidic residues" evidence="1">
    <location>
        <begin position="128"/>
        <end position="137"/>
    </location>
</feature>
<dbReference type="Pfam" id="PF03473">
    <property type="entry name" value="MOSC"/>
    <property type="match status" value="1"/>
</dbReference>